<sequence>MIRVIYLNANQQQLALNGWLGGGNLISSAPHQPLSSQPLPQTNTASPRPTATGSRQAPARPGVPVASEVLSACRLAQTGERTHWILPGLRALSWQWKWWRRCRVHDPGVYHVFWGGY</sequence>
<feature type="compositionally biased region" description="Low complexity" evidence="1">
    <location>
        <begin position="30"/>
        <end position="41"/>
    </location>
</feature>
<dbReference type="Proteomes" id="UP000324222">
    <property type="component" value="Unassembled WGS sequence"/>
</dbReference>
<keyword evidence="3" id="KW-1185">Reference proteome</keyword>
<evidence type="ECO:0000313" key="2">
    <source>
        <dbReference type="EMBL" id="MPC26518.1"/>
    </source>
</evidence>
<comment type="caution">
    <text evidence="2">The sequence shown here is derived from an EMBL/GenBank/DDBJ whole genome shotgun (WGS) entry which is preliminary data.</text>
</comment>
<proteinExistence type="predicted"/>
<protein>
    <submittedName>
        <fullName evidence="2">Uncharacterized protein</fullName>
    </submittedName>
</protein>
<name>A0A5B7DYJ3_PORTR</name>
<evidence type="ECO:0000313" key="3">
    <source>
        <dbReference type="Proteomes" id="UP000324222"/>
    </source>
</evidence>
<organism evidence="2 3">
    <name type="scientific">Portunus trituberculatus</name>
    <name type="common">Swimming crab</name>
    <name type="synonym">Neptunus trituberculatus</name>
    <dbReference type="NCBI Taxonomy" id="210409"/>
    <lineage>
        <taxon>Eukaryota</taxon>
        <taxon>Metazoa</taxon>
        <taxon>Ecdysozoa</taxon>
        <taxon>Arthropoda</taxon>
        <taxon>Crustacea</taxon>
        <taxon>Multicrustacea</taxon>
        <taxon>Malacostraca</taxon>
        <taxon>Eumalacostraca</taxon>
        <taxon>Eucarida</taxon>
        <taxon>Decapoda</taxon>
        <taxon>Pleocyemata</taxon>
        <taxon>Brachyura</taxon>
        <taxon>Eubrachyura</taxon>
        <taxon>Portunoidea</taxon>
        <taxon>Portunidae</taxon>
        <taxon>Portuninae</taxon>
        <taxon>Portunus</taxon>
    </lineage>
</organism>
<dbReference type="AlphaFoldDB" id="A0A5B7DYJ3"/>
<dbReference type="EMBL" id="VSRR010001610">
    <property type="protein sequence ID" value="MPC26518.1"/>
    <property type="molecule type" value="Genomic_DNA"/>
</dbReference>
<evidence type="ECO:0000256" key="1">
    <source>
        <dbReference type="SAM" id="MobiDB-lite"/>
    </source>
</evidence>
<gene>
    <name evidence="2" type="ORF">E2C01_019659</name>
</gene>
<feature type="compositionally biased region" description="Polar residues" evidence="1">
    <location>
        <begin position="42"/>
        <end position="55"/>
    </location>
</feature>
<reference evidence="2 3" key="1">
    <citation type="submission" date="2019-05" db="EMBL/GenBank/DDBJ databases">
        <title>Another draft genome of Portunus trituberculatus and its Hox gene families provides insights of decapod evolution.</title>
        <authorList>
            <person name="Jeong J.-H."/>
            <person name="Song I."/>
            <person name="Kim S."/>
            <person name="Choi T."/>
            <person name="Kim D."/>
            <person name="Ryu S."/>
            <person name="Kim W."/>
        </authorList>
    </citation>
    <scope>NUCLEOTIDE SEQUENCE [LARGE SCALE GENOMIC DNA]</scope>
    <source>
        <tissue evidence="2">Muscle</tissue>
    </source>
</reference>
<feature type="region of interest" description="Disordered" evidence="1">
    <location>
        <begin position="30"/>
        <end position="63"/>
    </location>
</feature>
<accession>A0A5B7DYJ3</accession>